<reference evidence="2 3" key="1">
    <citation type="submission" date="2016-10" db="EMBL/GenBank/DDBJ databases">
        <authorList>
            <person name="de Groot N.N."/>
        </authorList>
    </citation>
    <scope>NUCLEOTIDE SEQUENCE [LARGE SCALE GENOMIC DNA]</scope>
    <source>
        <strain evidence="2 3">DSM 24015</strain>
    </source>
</reference>
<evidence type="ECO:0000313" key="3">
    <source>
        <dbReference type="Proteomes" id="UP000198517"/>
    </source>
</evidence>
<evidence type="ECO:0000256" key="1">
    <source>
        <dbReference type="SAM" id="SignalP"/>
    </source>
</evidence>
<organism evidence="2 3">
    <name type="scientific">Riemerella columbipharyngis</name>
    <dbReference type="NCBI Taxonomy" id="1071918"/>
    <lineage>
        <taxon>Bacteria</taxon>
        <taxon>Pseudomonadati</taxon>
        <taxon>Bacteroidota</taxon>
        <taxon>Flavobacteriia</taxon>
        <taxon>Flavobacteriales</taxon>
        <taxon>Weeksellaceae</taxon>
        <taxon>Riemerella</taxon>
    </lineage>
</organism>
<feature type="chain" id="PRO_5011712445" evidence="1">
    <location>
        <begin position="20"/>
        <end position="224"/>
    </location>
</feature>
<proteinExistence type="predicted"/>
<keyword evidence="1" id="KW-0732">Signal</keyword>
<protein>
    <submittedName>
        <fullName evidence="2">Uncharacterized protein</fullName>
    </submittedName>
</protein>
<dbReference type="OrthoDB" id="1449049at2"/>
<keyword evidence="3" id="KW-1185">Reference proteome</keyword>
<sequence length="224" mass="25884">MNRVYFLLSLILSTKIVFAQQKYTGNVGINTDTPEKTLHIKGNMHFQDINIKNIDRLDDGEPFRYLIRDSGDLNKIIPYTEAFTKTVDPVETTYIDSTETGERTNHDDYYPDVRIRGAHSNSNYYMILLDVYINSTIDNAQDTYRGQNFGSNLIPWANCKLDNGRKRITYDYPILNYPANGKRKKWTAHILTFENKGGFEIKTQEINMRGRNVENITVANPLVN</sequence>
<dbReference type="RefSeq" id="WP_092736579.1">
    <property type="nucleotide sequence ID" value="NZ_FNAS01000009.1"/>
</dbReference>
<gene>
    <name evidence="2" type="ORF">SAMN05421544_1097</name>
</gene>
<feature type="signal peptide" evidence="1">
    <location>
        <begin position="1"/>
        <end position="19"/>
    </location>
</feature>
<name>A0A1G7CSK6_9FLAO</name>
<dbReference type="Proteomes" id="UP000198517">
    <property type="component" value="Unassembled WGS sequence"/>
</dbReference>
<dbReference type="AlphaFoldDB" id="A0A1G7CSK6"/>
<dbReference type="EMBL" id="FNAS01000009">
    <property type="protein sequence ID" value="SDE42289.1"/>
    <property type="molecule type" value="Genomic_DNA"/>
</dbReference>
<dbReference type="STRING" id="1071918.SAMN05421544_1097"/>
<accession>A0A1G7CSK6</accession>
<evidence type="ECO:0000313" key="2">
    <source>
        <dbReference type="EMBL" id="SDE42289.1"/>
    </source>
</evidence>